<feature type="compositionally biased region" description="Basic residues" evidence="1">
    <location>
        <begin position="173"/>
        <end position="188"/>
    </location>
</feature>
<feature type="compositionally biased region" description="Basic and acidic residues" evidence="1">
    <location>
        <begin position="247"/>
        <end position="259"/>
    </location>
</feature>
<dbReference type="Proteomes" id="UP000612746">
    <property type="component" value="Unassembled WGS sequence"/>
</dbReference>
<evidence type="ECO:0000313" key="2">
    <source>
        <dbReference type="EMBL" id="KAG2180496.1"/>
    </source>
</evidence>
<name>A0A8H7PWJ7_9FUNG</name>
<protein>
    <submittedName>
        <fullName evidence="2">Uncharacterized protein</fullName>
    </submittedName>
</protein>
<sequence length="501" mass="56880">MEAIDGLANENIVRSVAFAALQFRQQRNYDGLLSISTQLLQQRFRFLGSQADSTDEDKDYVVQWQKDESPKAIDIIWSGHEEDLFQSKIYYKRSDAETIYAMVEFASQDDKHFVVVVAKEDDAEEQEWKYHNTKIIDNTEWTDVIQKEWDTRIEDAERRFLQNLTKHNEDQKKKRKEKHHKKNGKGAVKRSPSGEDQQGRLAPDDYWGDWSSENPSQEVSGESEVSSDADSEDSEDVYYNNWSNHPVENEGHSDDDMGTEHVAQGQSREMRSPSLFKQLDFNHNAGSPSLMEQEEIQEEYDNSHNPLFTVPSVPNLMDMHTSALHELTSILNTTIQPGEGKSRAINMNPLPKVMYQRQMTDDADYDCESVSRPESIKHVSRLPGGWPESRQEEDDSSSYHSTQINQHQSTVDQSELSSSSAKFPWFSQNGSNAAANGSDTRETAKSFLMKSLSALIGVARMLGFTGQQISDMVDQIVKQQPDSEIPSQPAVVAVPVDANKQ</sequence>
<proteinExistence type="predicted"/>
<feature type="region of interest" description="Disordered" evidence="1">
    <location>
        <begin position="366"/>
        <end position="416"/>
    </location>
</feature>
<feature type="compositionally biased region" description="Polar residues" evidence="1">
    <location>
        <begin position="398"/>
        <end position="416"/>
    </location>
</feature>
<feature type="compositionally biased region" description="Basic and acidic residues" evidence="1">
    <location>
        <begin position="163"/>
        <end position="172"/>
    </location>
</feature>
<accession>A0A8H7PWJ7</accession>
<keyword evidence="3" id="KW-1185">Reference proteome</keyword>
<dbReference type="EMBL" id="JAEPRA010000009">
    <property type="protein sequence ID" value="KAG2180496.1"/>
    <property type="molecule type" value="Genomic_DNA"/>
</dbReference>
<dbReference type="OrthoDB" id="5578001at2759"/>
<gene>
    <name evidence="2" type="ORF">INT44_003500</name>
</gene>
<feature type="region of interest" description="Disordered" evidence="1">
    <location>
        <begin position="163"/>
        <end position="269"/>
    </location>
</feature>
<dbReference type="AlphaFoldDB" id="A0A8H7PWJ7"/>
<evidence type="ECO:0000256" key="1">
    <source>
        <dbReference type="SAM" id="MobiDB-lite"/>
    </source>
</evidence>
<evidence type="ECO:0000313" key="3">
    <source>
        <dbReference type="Proteomes" id="UP000612746"/>
    </source>
</evidence>
<feature type="compositionally biased region" description="Acidic residues" evidence="1">
    <location>
        <begin position="225"/>
        <end position="236"/>
    </location>
</feature>
<organism evidence="2 3">
    <name type="scientific">Umbelopsis vinacea</name>
    <dbReference type="NCBI Taxonomy" id="44442"/>
    <lineage>
        <taxon>Eukaryota</taxon>
        <taxon>Fungi</taxon>
        <taxon>Fungi incertae sedis</taxon>
        <taxon>Mucoromycota</taxon>
        <taxon>Mucoromycotina</taxon>
        <taxon>Umbelopsidomycetes</taxon>
        <taxon>Umbelopsidales</taxon>
        <taxon>Umbelopsidaceae</taxon>
        <taxon>Umbelopsis</taxon>
    </lineage>
</organism>
<reference evidence="2" key="1">
    <citation type="submission" date="2020-12" db="EMBL/GenBank/DDBJ databases">
        <title>Metabolic potential, ecology and presence of endohyphal bacteria is reflected in genomic diversity of Mucoromycotina.</title>
        <authorList>
            <person name="Muszewska A."/>
            <person name="Okrasinska A."/>
            <person name="Steczkiewicz K."/>
            <person name="Drgas O."/>
            <person name="Orlowska M."/>
            <person name="Perlinska-Lenart U."/>
            <person name="Aleksandrzak-Piekarczyk T."/>
            <person name="Szatraj K."/>
            <person name="Zielenkiewicz U."/>
            <person name="Pilsyk S."/>
            <person name="Malc E."/>
            <person name="Mieczkowski P."/>
            <person name="Kruszewska J.S."/>
            <person name="Biernat P."/>
            <person name="Pawlowska J."/>
        </authorList>
    </citation>
    <scope>NUCLEOTIDE SEQUENCE</scope>
    <source>
        <strain evidence="2">WA0000051536</strain>
    </source>
</reference>
<comment type="caution">
    <text evidence="2">The sequence shown here is derived from an EMBL/GenBank/DDBJ whole genome shotgun (WGS) entry which is preliminary data.</text>
</comment>